<dbReference type="SFLD" id="SFLDG01140">
    <property type="entry name" value="C2.B:_Phosphomannomutase_and_P"/>
    <property type="match status" value="1"/>
</dbReference>
<dbReference type="GO" id="GO:0016791">
    <property type="term" value="F:phosphatase activity"/>
    <property type="evidence" value="ECO:0007669"/>
    <property type="project" value="TreeGrafter"/>
</dbReference>
<name>A0A1V2EY65_9SPHN</name>
<evidence type="ECO:0000313" key="1">
    <source>
        <dbReference type="EMBL" id="ONF97228.1"/>
    </source>
</evidence>
<dbReference type="GO" id="GO:0000287">
    <property type="term" value="F:magnesium ion binding"/>
    <property type="evidence" value="ECO:0007669"/>
    <property type="project" value="TreeGrafter"/>
</dbReference>
<evidence type="ECO:0000313" key="2">
    <source>
        <dbReference type="Proteomes" id="UP000188729"/>
    </source>
</evidence>
<dbReference type="NCBIfam" id="TIGR00099">
    <property type="entry name" value="Cof-subfamily"/>
    <property type="match status" value="1"/>
</dbReference>
<dbReference type="STRING" id="1915074.SPHI_06650"/>
<dbReference type="EC" id="3.1.3.-" evidence="1"/>
<accession>A0A1V2EY65</accession>
<dbReference type="PANTHER" id="PTHR10000">
    <property type="entry name" value="PHOSPHOSERINE PHOSPHATASE"/>
    <property type="match status" value="1"/>
</dbReference>
<dbReference type="InterPro" id="IPR006379">
    <property type="entry name" value="HAD-SF_hydro_IIB"/>
</dbReference>
<dbReference type="InterPro" id="IPR000150">
    <property type="entry name" value="Cof"/>
</dbReference>
<dbReference type="CDD" id="cd07516">
    <property type="entry name" value="HAD_Pase"/>
    <property type="match status" value="1"/>
</dbReference>
<dbReference type="PANTHER" id="PTHR10000:SF8">
    <property type="entry name" value="HAD SUPERFAMILY HYDROLASE-LIKE, TYPE 3"/>
    <property type="match status" value="1"/>
</dbReference>
<organism evidence="1 2">
    <name type="scientific">Sphingomonas jeddahensis</name>
    <dbReference type="NCBI Taxonomy" id="1915074"/>
    <lineage>
        <taxon>Bacteria</taxon>
        <taxon>Pseudomonadati</taxon>
        <taxon>Pseudomonadota</taxon>
        <taxon>Alphaproteobacteria</taxon>
        <taxon>Sphingomonadales</taxon>
        <taxon>Sphingomonadaceae</taxon>
        <taxon>Sphingomonas</taxon>
    </lineage>
</organism>
<dbReference type="InterPro" id="IPR036412">
    <property type="entry name" value="HAD-like_sf"/>
</dbReference>
<dbReference type="InterPro" id="IPR023214">
    <property type="entry name" value="HAD_sf"/>
</dbReference>
<reference evidence="1 2" key="1">
    <citation type="submission" date="2016-11" db="EMBL/GenBank/DDBJ databases">
        <title>Genome sequence of Sphingomonas jeddahensis G39.</title>
        <authorList>
            <person name="Poehlein A."/>
            <person name="Wuebbeler J.H."/>
            <person name="Steinbuechel A."/>
            <person name="Daniel R."/>
        </authorList>
    </citation>
    <scope>NUCLEOTIDE SEQUENCE [LARGE SCALE GENOMIC DNA]</scope>
    <source>
        <strain evidence="1 2">G39</strain>
    </source>
</reference>
<keyword evidence="2" id="KW-1185">Reference proteome</keyword>
<dbReference type="Gene3D" id="3.30.1240.10">
    <property type="match status" value="1"/>
</dbReference>
<keyword evidence="1" id="KW-0378">Hydrolase</keyword>
<dbReference type="Proteomes" id="UP000188729">
    <property type="component" value="Unassembled WGS sequence"/>
</dbReference>
<dbReference type="SUPFAM" id="SSF56784">
    <property type="entry name" value="HAD-like"/>
    <property type="match status" value="1"/>
</dbReference>
<dbReference type="GO" id="GO:0005829">
    <property type="term" value="C:cytosol"/>
    <property type="evidence" value="ECO:0007669"/>
    <property type="project" value="TreeGrafter"/>
</dbReference>
<dbReference type="RefSeq" id="WP_076743453.1">
    <property type="nucleotide sequence ID" value="NZ_MPSB01000002.1"/>
</dbReference>
<dbReference type="EMBL" id="MPSB01000002">
    <property type="protein sequence ID" value="ONF97228.1"/>
    <property type="molecule type" value="Genomic_DNA"/>
</dbReference>
<dbReference type="SFLD" id="SFLDS00003">
    <property type="entry name" value="Haloacid_Dehalogenase"/>
    <property type="match status" value="1"/>
</dbReference>
<dbReference type="Pfam" id="PF08282">
    <property type="entry name" value="Hydrolase_3"/>
    <property type="match status" value="1"/>
</dbReference>
<dbReference type="Gene3D" id="3.40.50.1000">
    <property type="entry name" value="HAD superfamily/HAD-like"/>
    <property type="match status" value="1"/>
</dbReference>
<comment type="caution">
    <text evidence="1">The sequence shown here is derived from an EMBL/GenBank/DDBJ whole genome shotgun (WGS) entry which is preliminary data.</text>
</comment>
<gene>
    <name evidence="1" type="ORF">SPHI_06650</name>
</gene>
<dbReference type="OrthoDB" id="7847955at2"/>
<dbReference type="AlphaFoldDB" id="A0A1V2EY65"/>
<dbReference type="NCBIfam" id="TIGR01484">
    <property type="entry name" value="HAD-SF-IIB"/>
    <property type="match status" value="1"/>
</dbReference>
<sequence>MTLVISDVDGTLVDKQKKLTPGTIAAVKRLQDAGFGFTIISARPMSGLAPIADELALDVPIGAFNGGLVYRRDGEILCHHLVDETVARGALALASETPVDTWVFADNQWYASSVDNPHMPSERVSSNQEPVICKSFADLLDRADKITFVSDEPALLDTLRDQIVARFEGQATIVKSQSYYLDITAIAANKGDGVATLAQAMGVPLERTIVLGDQANDIAMFDRAGRAIAMGNATDEVKAKAADVTTANDADGVAHAIDHFILGRMM</sequence>
<protein>
    <submittedName>
        <fullName evidence="1">Putative phosphatase</fullName>
        <ecNumber evidence="1">3.1.3.-</ecNumber>
    </submittedName>
</protein>
<proteinExistence type="predicted"/>